<dbReference type="GO" id="GO:0005789">
    <property type="term" value="C:endoplasmic reticulum membrane"/>
    <property type="evidence" value="ECO:0007669"/>
    <property type="project" value="UniProtKB-SubCell"/>
</dbReference>
<dbReference type="GO" id="GO:0008270">
    <property type="term" value="F:zinc ion binding"/>
    <property type="evidence" value="ECO:0007669"/>
    <property type="project" value="UniProtKB-KW"/>
</dbReference>
<evidence type="ECO:0000256" key="1">
    <source>
        <dbReference type="ARBA" id="ARBA00000900"/>
    </source>
</evidence>
<feature type="transmembrane region" description="Helical" evidence="17">
    <location>
        <begin position="161"/>
        <end position="180"/>
    </location>
</feature>
<evidence type="ECO:0000256" key="12">
    <source>
        <dbReference type="ARBA" id="ARBA00022833"/>
    </source>
</evidence>
<dbReference type="SMART" id="SM00184">
    <property type="entry name" value="RING"/>
    <property type="match status" value="1"/>
</dbReference>
<keyword evidence="12" id="KW-0862">Zinc</keyword>
<feature type="compositionally biased region" description="Pro residues" evidence="16">
    <location>
        <begin position="333"/>
        <end position="346"/>
    </location>
</feature>
<keyword evidence="8" id="KW-0479">Metal-binding</keyword>
<feature type="domain" description="RING-type" evidence="18">
    <location>
        <begin position="322"/>
        <end position="380"/>
    </location>
</feature>
<feature type="compositionally biased region" description="Polar residues" evidence="16">
    <location>
        <begin position="751"/>
        <end position="767"/>
    </location>
</feature>
<evidence type="ECO:0000256" key="10">
    <source>
        <dbReference type="ARBA" id="ARBA00022786"/>
    </source>
</evidence>
<evidence type="ECO:0000256" key="17">
    <source>
        <dbReference type="SAM" id="Phobius"/>
    </source>
</evidence>
<keyword evidence="11" id="KW-0256">Endoplasmic reticulum</keyword>
<protein>
    <recommendedName>
        <fullName evidence="5">RING-type E3 ubiquitin transferase</fullName>
        <ecNumber evidence="5">2.3.2.27</ecNumber>
    </recommendedName>
</protein>
<comment type="caution">
    <text evidence="19">The sequence shown here is derived from an EMBL/GenBank/DDBJ whole genome shotgun (WGS) entry which is preliminary data.</text>
</comment>
<dbReference type="EMBL" id="JARIHO010000014">
    <property type="protein sequence ID" value="KAJ7350258.1"/>
    <property type="molecule type" value="Genomic_DNA"/>
</dbReference>
<feature type="region of interest" description="Disordered" evidence="16">
    <location>
        <begin position="333"/>
        <end position="352"/>
    </location>
</feature>
<feature type="region of interest" description="Disordered" evidence="16">
    <location>
        <begin position="744"/>
        <end position="795"/>
    </location>
</feature>
<feature type="compositionally biased region" description="Polar residues" evidence="16">
    <location>
        <begin position="648"/>
        <end position="657"/>
    </location>
</feature>
<evidence type="ECO:0000256" key="5">
    <source>
        <dbReference type="ARBA" id="ARBA00012483"/>
    </source>
</evidence>
<feature type="region of interest" description="Disordered" evidence="16">
    <location>
        <begin position="387"/>
        <end position="693"/>
    </location>
</feature>
<comment type="similarity">
    <text evidence="4">Belongs to the HRD1 family.</text>
</comment>
<dbReference type="GO" id="GO:0043161">
    <property type="term" value="P:proteasome-mediated ubiquitin-dependent protein catabolic process"/>
    <property type="evidence" value="ECO:0007669"/>
    <property type="project" value="TreeGrafter"/>
</dbReference>
<evidence type="ECO:0000313" key="20">
    <source>
        <dbReference type="Proteomes" id="UP001218218"/>
    </source>
</evidence>
<keyword evidence="14 17" id="KW-0472">Membrane</keyword>
<evidence type="ECO:0000256" key="14">
    <source>
        <dbReference type="ARBA" id="ARBA00023136"/>
    </source>
</evidence>
<dbReference type="EC" id="2.3.2.27" evidence="5"/>
<feature type="compositionally biased region" description="Basic residues" evidence="16">
    <location>
        <begin position="445"/>
        <end position="455"/>
    </location>
</feature>
<dbReference type="SUPFAM" id="SSF57850">
    <property type="entry name" value="RING/U-box"/>
    <property type="match status" value="1"/>
</dbReference>
<dbReference type="GO" id="GO:0061630">
    <property type="term" value="F:ubiquitin protein ligase activity"/>
    <property type="evidence" value="ECO:0007669"/>
    <property type="project" value="UniProtKB-EC"/>
</dbReference>
<evidence type="ECO:0000256" key="15">
    <source>
        <dbReference type="PROSITE-ProRule" id="PRU00175"/>
    </source>
</evidence>
<accession>A0AAD7ET81</accession>
<dbReference type="GO" id="GO:0036503">
    <property type="term" value="P:ERAD pathway"/>
    <property type="evidence" value="ECO:0007669"/>
    <property type="project" value="TreeGrafter"/>
</dbReference>
<dbReference type="AlphaFoldDB" id="A0AAD7ET81"/>
<dbReference type="InterPro" id="IPR001841">
    <property type="entry name" value="Znf_RING"/>
</dbReference>
<evidence type="ECO:0000256" key="6">
    <source>
        <dbReference type="ARBA" id="ARBA00022679"/>
    </source>
</evidence>
<sequence>MPTLGQVLRQRTQAFTGSISAHRILLYTLFSFFAVVAAVANALRNYSNFYSVAIYLSKSSRSVLILANFGFLAALLTAHVVQKIFFGALRPSEIERLYDRLWFFITESLLAFTIFRDEFDTTFVVMFGFLLFVKAFHWIAADRIEWMDQRPYPGPSLLFHARMTALFIILWVTDLLLFMIAVDSTLAYGISGMVLFASEYGILMATVINTVSKYLLCTYELRRAGQRGGENAPPWENKSMWVFYIELATDFLKLTTYLVFFIIIMTFYGIPLNILRDVYVTGRSLITRLRSLHRYQTATRNMDQRYPNATEEEMTAMSDHTCIICREEMVLPPPAEDPAVPPPPTDGPNTTPKKLPCGHIFHFYCLRSWLERQQSCPTCRRNVLEETPRPAAAPQPQLPGAVPQAPNAGGNQNPLANNPFGLVGRLFAPPGQPGQPGQPGPGHPLHNHNHNHNHNHVAPNPPNGAGQPIVIEYHFQYPAPRQQGQPPLQPAPQFQGFPGPGGVWQPWPQAGQGLPDDPRNPATDPPEAVIPPAEEVQPEAPVPPTPATEPAAQAGSSAREAAALAALRRQNSARPTDSPTPTTSSSTPTASQPSESVPQPSASGSRPTSSATPNRRADVPQLIPMYDYTTAFGSSPIPSPFPRPPMTGSRTSSSQAVSPVAHSGNFRARPATRGSPPDTRYPQRPPLSQLPPTLTEEQLALMDTVTREAIDERLRVLEGVSGAVYRCIDDLMRMRSALPISTPAPGPVAAPSTNMVPPPVTSASTSDRTIDDIAAAAATPIPDSPATETPNATDA</sequence>
<keyword evidence="7 17" id="KW-0812">Transmembrane</keyword>
<dbReference type="Pfam" id="PF25563">
    <property type="entry name" value="TPR_SYVN1_N"/>
    <property type="match status" value="1"/>
</dbReference>
<feature type="transmembrane region" description="Helical" evidence="17">
    <location>
        <begin position="254"/>
        <end position="275"/>
    </location>
</feature>
<dbReference type="InterPro" id="IPR050731">
    <property type="entry name" value="HRD1_E3_ubiq-ligases"/>
</dbReference>
<evidence type="ECO:0000256" key="11">
    <source>
        <dbReference type="ARBA" id="ARBA00022824"/>
    </source>
</evidence>
<dbReference type="PANTHER" id="PTHR22763">
    <property type="entry name" value="RING ZINC FINGER PROTEIN"/>
    <property type="match status" value="1"/>
</dbReference>
<reference evidence="19" key="1">
    <citation type="submission" date="2023-03" db="EMBL/GenBank/DDBJ databases">
        <title>Massive genome expansion in bonnet fungi (Mycena s.s.) driven by repeated elements and novel gene families across ecological guilds.</title>
        <authorList>
            <consortium name="Lawrence Berkeley National Laboratory"/>
            <person name="Harder C.B."/>
            <person name="Miyauchi S."/>
            <person name="Viragh M."/>
            <person name="Kuo A."/>
            <person name="Thoen E."/>
            <person name="Andreopoulos B."/>
            <person name="Lu D."/>
            <person name="Skrede I."/>
            <person name="Drula E."/>
            <person name="Henrissat B."/>
            <person name="Morin E."/>
            <person name="Kohler A."/>
            <person name="Barry K."/>
            <person name="LaButti K."/>
            <person name="Morin E."/>
            <person name="Salamov A."/>
            <person name="Lipzen A."/>
            <person name="Mereny Z."/>
            <person name="Hegedus B."/>
            <person name="Baldrian P."/>
            <person name="Stursova M."/>
            <person name="Weitz H."/>
            <person name="Taylor A."/>
            <person name="Grigoriev I.V."/>
            <person name="Nagy L.G."/>
            <person name="Martin F."/>
            <person name="Kauserud H."/>
        </authorList>
    </citation>
    <scope>NUCLEOTIDE SEQUENCE</scope>
    <source>
        <strain evidence="19">CBHHK002</strain>
    </source>
</reference>
<name>A0AAD7ET81_9AGAR</name>
<keyword evidence="9 15" id="KW-0863">Zinc-finger</keyword>
<dbReference type="CDD" id="cd16479">
    <property type="entry name" value="RING-H2_synoviolin"/>
    <property type="match status" value="1"/>
</dbReference>
<evidence type="ECO:0000256" key="13">
    <source>
        <dbReference type="ARBA" id="ARBA00022989"/>
    </source>
</evidence>
<organism evidence="19 20">
    <name type="scientific">Mycena albidolilacea</name>
    <dbReference type="NCBI Taxonomy" id="1033008"/>
    <lineage>
        <taxon>Eukaryota</taxon>
        <taxon>Fungi</taxon>
        <taxon>Dikarya</taxon>
        <taxon>Basidiomycota</taxon>
        <taxon>Agaricomycotina</taxon>
        <taxon>Agaricomycetes</taxon>
        <taxon>Agaricomycetidae</taxon>
        <taxon>Agaricales</taxon>
        <taxon>Marasmiineae</taxon>
        <taxon>Mycenaceae</taxon>
        <taxon>Mycena</taxon>
    </lineage>
</organism>
<dbReference type="InterPro" id="IPR058051">
    <property type="entry name" value="Znf_RING_synoviolin"/>
</dbReference>
<feature type="compositionally biased region" description="Polar residues" evidence="16">
    <location>
        <begin position="595"/>
        <end position="613"/>
    </location>
</feature>
<feature type="transmembrane region" description="Helical" evidence="17">
    <location>
        <begin position="121"/>
        <end position="140"/>
    </location>
</feature>
<feature type="transmembrane region" description="Helical" evidence="17">
    <location>
        <begin position="63"/>
        <end position="85"/>
    </location>
</feature>
<keyword evidence="10" id="KW-0833">Ubl conjugation pathway</keyword>
<comment type="subcellular location">
    <subcellularLocation>
        <location evidence="2">Endoplasmic reticulum membrane</location>
        <topology evidence="2">Multi-pass membrane protein</topology>
    </subcellularLocation>
</comment>
<evidence type="ECO:0000259" key="18">
    <source>
        <dbReference type="PROSITE" id="PS50089"/>
    </source>
</evidence>
<feature type="compositionally biased region" description="Low complexity" evidence="16">
    <location>
        <begin position="478"/>
        <end position="513"/>
    </location>
</feature>
<keyword evidence="20" id="KW-1185">Reference proteome</keyword>
<evidence type="ECO:0000256" key="16">
    <source>
        <dbReference type="SAM" id="MobiDB-lite"/>
    </source>
</evidence>
<evidence type="ECO:0000256" key="4">
    <source>
        <dbReference type="ARBA" id="ARBA00010089"/>
    </source>
</evidence>
<dbReference type="PANTHER" id="PTHR22763:SF184">
    <property type="entry name" value="E3 UBIQUITIN-PROTEIN LIGASE SYNOVIOLIN"/>
    <property type="match status" value="1"/>
</dbReference>
<feature type="compositionally biased region" description="Low complexity" evidence="16">
    <location>
        <begin position="548"/>
        <end position="594"/>
    </location>
</feature>
<gene>
    <name evidence="19" type="ORF">DFH08DRAFT_913512</name>
</gene>
<dbReference type="InterPro" id="IPR024766">
    <property type="entry name" value="Znf_RING_H2"/>
</dbReference>
<feature type="compositionally biased region" description="Low complexity" evidence="16">
    <location>
        <begin position="772"/>
        <end position="787"/>
    </location>
</feature>
<keyword evidence="6" id="KW-0808">Transferase</keyword>
<proteinExistence type="inferred from homology"/>
<evidence type="ECO:0000256" key="7">
    <source>
        <dbReference type="ARBA" id="ARBA00022692"/>
    </source>
</evidence>
<comment type="pathway">
    <text evidence="3">Protein modification; protein ubiquitination.</text>
</comment>
<dbReference type="Gene3D" id="3.30.40.10">
    <property type="entry name" value="Zinc/RING finger domain, C3HC4 (zinc finger)"/>
    <property type="match status" value="1"/>
</dbReference>
<evidence type="ECO:0000256" key="2">
    <source>
        <dbReference type="ARBA" id="ARBA00004477"/>
    </source>
</evidence>
<evidence type="ECO:0000256" key="9">
    <source>
        <dbReference type="ARBA" id="ARBA00022771"/>
    </source>
</evidence>
<dbReference type="PROSITE" id="PS50089">
    <property type="entry name" value="ZF_RING_2"/>
    <property type="match status" value="1"/>
</dbReference>
<feature type="compositionally biased region" description="Pro residues" evidence="16">
    <location>
        <begin position="430"/>
        <end position="442"/>
    </location>
</feature>
<evidence type="ECO:0000256" key="8">
    <source>
        <dbReference type="ARBA" id="ARBA00022723"/>
    </source>
</evidence>
<keyword evidence="13 17" id="KW-1133">Transmembrane helix</keyword>
<feature type="transmembrane region" description="Helical" evidence="17">
    <location>
        <begin position="24"/>
        <end position="43"/>
    </location>
</feature>
<dbReference type="Proteomes" id="UP001218218">
    <property type="component" value="Unassembled WGS sequence"/>
</dbReference>
<dbReference type="InterPro" id="IPR057992">
    <property type="entry name" value="TPR_SYVN1_N"/>
</dbReference>
<comment type="catalytic activity">
    <reaction evidence="1">
        <text>S-ubiquitinyl-[E2 ubiquitin-conjugating enzyme]-L-cysteine + [acceptor protein]-L-lysine = [E2 ubiquitin-conjugating enzyme]-L-cysteine + N(6)-ubiquitinyl-[acceptor protein]-L-lysine.</text>
        <dbReference type="EC" id="2.3.2.27"/>
    </reaction>
</comment>
<dbReference type="Pfam" id="PF12678">
    <property type="entry name" value="zf-rbx1"/>
    <property type="match status" value="1"/>
</dbReference>
<feature type="compositionally biased region" description="Low complexity" evidence="16">
    <location>
        <begin position="525"/>
        <end position="539"/>
    </location>
</feature>
<feature type="transmembrane region" description="Helical" evidence="17">
    <location>
        <begin position="186"/>
        <end position="208"/>
    </location>
</feature>
<evidence type="ECO:0000256" key="3">
    <source>
        <dbReference type="ARBA" id="ARBA00004906"/>
    </source>
</evidence>
<evidence type="ECO:0000313" key="19">
    <source>
        <dbReference type="EMBL" id="KAJ7350258.1"/>
    </source>
</evidence>
<dbReference type="InterPro" id="IPR013083">
    <property type="entry name" value="Znf_RING/FYVE/PHD"/>
</dbReference>